<evidence type="ECO:0000313" key="11">
    <source>
        <dbReference type="EMBL" id="KAG1335465.1"/>
    </source>
</evidence>
<dbReference type="SUPFAM" id="SSF52058">
    <property type="entry name" value="L domain-like"/>
    <property type="match status" value="1"/>
</dbReference>
<dbReference type="EMBL" id="CM017874">
    <property type="protein sequence ID" value="KAG1335465.1"/>
    <property type="molecule type" value="Genomic_DNA"/>
</dbReference>
<dbReference type="Gene3D" id="3.30.200.20">
    <property type="entry name" value="Phosphorylase Kinase, domain 1"/>
    <property type="match status" value="1"/>
</dbReference>
<evidence type="ECO:0000256" key="1">
    <source>
        <dbReference type="ARBA" id="ARBA00004370"/>
    </source>
</evidence>
<evidence type="ECO:0000259" key="10">
    <source>
        <dbReference type="PROSITE" id="PS50011"/>
    </source>
</evidence>
<dbReference type="OrthoDB" id="676979at2759"/>
<dbReference type="InterPro" id="IPR001245">
    <property type="entry name" value="Ser-Thr/Tyr_kinase_cat_dom"/>
</dbReference>
<organism evidence="11 12">
    <name type="scientific">Cocos nucifera</name>
    <name type="common">Coconut palm</name>
    <dbReference type="NCBI Taxonomy" id="13894"/>
    <lineage>
        <taxon>Eukaryota</taxon>
        <taxon>Viridiplantae</taxon>
        <taxon>Streptophyta</taxon>
        <taxon>Embryophyta</taxon>
        <taxon>Tracheophyta</taxon>
        <taxon>Spermatophyta</taxon>
        <taxon>Magnoliopsida</taxon>
        <taxon>Liliopsida</taxon>
        <taxon>Arecaceae</taxon>
        <taxon>Arecoideae</taxon>
        <taxon>Cocoseae</taxon>
        <taxon>Attaleinae</taxon>
        <taxon>Cocos</taxon>
    </lineage>
</organism>
<proteinExistence type="predicted"/>
<dbReference type="SUPFAM" id="SSF56112">
    <property type="entry name" value="Protein kinase-like (PK-like)"/>
    <property type="match status" value="1"/>
</dbReference>
<dbReference type="InterPro" id="IPR001611">
    <property type="entry name" value="Leu-rich_rpt"/>
</dbReference>
<feature type="transmembrane region" description="Helical" evidence="9">
    <location>
        <begin position="355"/>
        <end position="377"/>
    </location>
</feature>
<keyword evidence="6 9" id="KW-1133">Transmembrane helix</keyword>
<protein>
    <submittedName>
        <fullName evidence="11">Putative LRR receptor-like serine/threonine-protein kinase</fullName>
    </submittedName>
</protein>
<evidence type="ECO:0000256" key="2">
    <source>
        <dbReference type="ARBA" id="ARBA00022614"/>
    </source>
</evidence>
<dbReference type="GO" id="GO:0004672">
    <property type="term" value="F:protein kinase activity"/>
    <property type="evidence" value="ECO:0007669"/>
    <property type="project" value="InterPro"/>
</dbReference>
<gene>
    <name evidence="11" type="ORF">COCNU_03G015840</name>
</gene>
<dbReference type="GO" id="GO:0016020">
    <property type="term" value="C:membrane"/>
    <property type="evidence" value="ECO:0007669"/>
    <property type="project" value="UniProtKB-SubCell"/>
</dbReference>
<dbReference type="Proteomes" id="UP000797356">
    <property type="component" value="Chromosome 3"/>
</dbReference>
<feature type="domain" description="Protein kinase" evidence="10">
    <location>
        <begin position="445"/>
        <end position="706"/>
    </location>
</feature>
<keyword evidence="5" id="KW-0677">Repeat</keyword>
<dbReference type="InterPro" id="IPR000719">
    <property type="entry name" value="Prot_kinase_dom"/>
</dbReference>
<dbReference type="Pfam" id="PF00560">
    <property type="entry name" value="LRR_1"/>
    <property type="match status" value="2"/>
</dbReference>
<keyword evidence="11" id="KW-0418">Kinase</keyword>
<evidence type="ECO:0000256" key="4">
    <source>
        <dbReference type="ARBA" id="ARBA00022729"/>
    </source>
</evidence>
<evidence type="ECO:0000256" key="6">
    <source>
        <dbReference type="ARBA" id="ARBA00022989"/>
    </source>
</evidence>
<feature type="transmembrane region" description="Helical" evidence="9">
    <location>
        <begin position="20"/>
        <end position="39"/>
    </location>
</feature>
<sequence>MVVEEEKRVSIRVLKSEAIFFHLSIVVLCFFLTASAQQLSPSQSKTLLRLQRLLESPPALAGLTNYTNFCFLPPSPSVSIACSGDRITQLSIVGGRSTPLSSSFSSDSLFTTLSRLPSLTVLSLVSLGIWGPLPGKVDRFASLKVLNLSSNFLHGAIPREISTMSSLQNLVLAGNSFNGTVPDLKSLPILTELDLGGNRLGADFPSFGKSLATLVLRNNSFGGKIPAGLAALDQLQKLDSASNRFVGWIPPFLFSLPSIRYLDLSGNQLAGRLPANLSCSSGLGYVDISNNLLIGGLPTCIRSNSSSLVVLNSWNCMTLGDSRYQHSNSYCNDGALAAILPPADNKSRSKSKLGLIFGIVGGVVGGAVLLGLLVFLVSRRVRARTNPESSMFRKPTAGKTLVQVSPRRTPADTRHMAQAARAGTLGLTPYRVFSMEELEEATDTFDRSNLIEDGPRGQFYKGWLQDGSMVVVRRLKLKPKHSLQSLLKYMDVISKLRHHHLVSILGHCIVGGQDGANTASFVFLVFEHVRNGTLRSHLTEWRKREIMKWPQRVSSIIGVARGIQFLHTVTVPGIVGNDLNIENILLDQTLTAKISNYNLPVLLKTKNNKVGSESPFSAMEDSDLGSIRNLDHGEKEDIYQLGLVLLEIITGKPAESQSELDSLRVQKGPRSTISAFSLMIPGVTTMPNVLMPTQDETGVDTRHMTLTSYQYHLTSLQEIEGFNKEQEGKMDVLNKPSREGKEWRRKGWKIEGKGCMVPTWDETGRQLVGLDLVDKATSKQRKMVDGFSWVEIKHMVPH</sequence>
<keyword evidence="11" id="KW-0808">Transferase</keyword>
<dbReference type="PANTHER" id="PTHR48006:SF73">
    <property type="entry name" value="PROTEIN KINASE DOMAIN-CONTAINING PROTEIN"/>
    <property type="match status" value="1"/>
</dbReference>
<keyword evidence="4" id="KW-0732">Signal</keyword>
<dbReference type="Pfam" id="PF07714">
    <property type="entry name" value="PK_Tyr_Ser-Thr"/>
    <property type="match status" value="1"/>
</dbReference>
<comment type="subcellular location">
    <subcellularLocation>
        <location evidence="1">Membrane</location>
    </subcellularLocation>
</comment>
<keyword evidence="3 9" id="KW-0812">Transmembrane</keyword>
<comment type="caution">
    <text evidence="11">The sequence shown here is derived from an EMBL/GenBank/DDBJ whole genome shotgun (WGS) entry which is preliminary data.</text>
</comment>
<dbReference type="FunFam" id="3.80.10.10:FF:000041">
    <property type="entry name" value="LRR receptor-like serine/threonine-protein kinase ERECTA"/>
    <property type="match status" value="1"/>
</dbReference>
<dbReference type="InterPro" id="IPR032675">
    <property type="entry name" value="LRR_dom_sf"/>
</dbReference>
<evidence type="ECO:0000256" key="5">
    <source>
        <dbReference type="ARBA" id="ARBA00022737"/>
    </source>
</evidence>
<evidence type="ECO:0000313" key="12">
    <source>
        <dbReference type="Proteomes" id="UP000797356"/>
    </source>
</evidence>
<evidence type="ECO:0000256" key="7">
    <source>
        <dbReference type="ARBA" id="ARBA00023136"/>
    </source>
</evidence>
<accession>A0A8K0I537</accession>
<reference evidence="11" key="2">
    <citation type="submission" date="2019-07" db="EMBL/GenBank/DDBJ databases">
        <authorList>
            <person name="Yang Y."/>
            <person name="Bocs S."/>
            <person name="Baudouin L."/>
        </authorList>
    </citation>
    <scope>NUCLEOTIDE SEQUENCE</scope>
    <source>
        <tissue evidence="11">Spear leaf of Hainan Tall coconut</tissue>
    </source>
</reference>
<keyword evidence="7 9" id="KW-0472">Membrane</keyword>
<evidence type="ECO:0000256" key="3">
    <source>
        <dbReference type="ARBA" id="ARBA00022692"/>
    </source>
</evidence>
<dbReference type="InterPro" id="IPR011009">
    <property type="entry name" value="Kinase-like_dom_sf"/>
</dbReference>
<evidence type="ECO:0000256" key="8">
    <source>
        <dbReference type="ARBA" id="ARBA00023180"/>
    </source>
</evidence>
<keyword evidence="2" id="KW-0433">Leucine-rich repeat</keyword>
<dbReference type="PANTHER" id="PTHR48006">
    <property type="entry name" value="LEUCINE-RICH REPEAT-CONTAINING PROTEIN DDB_G0281931-RELATED"/>
    <property type="match status" value="1"/>
</dbReference>
<dbReference type="InterPro" id="IPR051824">
    <property type="entry name" value="LRR_Rcpt-Like_S/T_Kinase"/>
</dbReference>
<dbReference type="FunFam" id="3.80.10.10:FF:000673">
    <property type="entry name" value="Probable LRR receptor-like serine/threonine-protein kinase At2g02780"/>
    <property type="match status" value="1"/>
</dbReference>
<reference evidence="11" key="1">
    <citation type="journal article" date="2017" name="Gigascience">
        <title>The genome draft of coconut (Cocos nucifera).</title>
        <authorList>
            <person name="Xiao Y."/>
            <person name="Xu P."/>
            <person name="Fan H."/>
            <person name="Baudouin L."/>
            <person name="Xia W."/>
            <person name="Bocs S."/>
            <person name="Xu J."/>
            <person name="Li Q."/>
            <person name="Guo A."/>
            <person name="Zhou L."/>
            <person name="Li J."/>
            <person name="Wu Y."/>
            <person name="Ma Z."/>
            <person name="Armero A."/>
            <person name="Issali A.E."/>
            <person name="Liu N."/>
            <person name="Peng M."/>
            <person name="Yang Y."/>
        </authorList>
    </citation>
    <scope>NUCLEOTIDE SEQUENCE</scope>
    <source>
        <tissue evidence="11">Spear leaf of Hainan Tall coconut</tissue>
    </source>
</reference>
<keyword evidence="8" id="KW-0325">Glycoprotein</keyword>
<evidence type="ECO:0000256" key="9">
    <source>
        <dbReference type="SAM" id="Phobius"/>
    </source>
</evidence>
<keyword evidence="11" id="KW-0675">Receptor</keyword>
<dbReference type="GO" id="GO:0005524">
    <property type="term" value="F:ATP binding"/>
    <property type="evidence" value="ECO:0007669"/>
    <property type="project" value="InterPro"/>
</dbReference>
<keyword evidence="12" id="KW-1185">Reference proteome</keyword>
<name>A0A8K0I537_COCNU</name>
<dbReference type="PROSITE" id="PS50011">
    <property type="entry name" value="PROTEIN_KINASE_DOM"/>
    <property type="match status" value="1"/>
</dbReference>
<dbReference type="AlphaFoldDB" id="A0A8K0I537"/>
<dbReference type="Gene3D" id="3.80.10.10">
    <property type="entry name" value="Ribonuclease Inhibitor"/>
    <property type="match status" value="2"/>
</dbReference>
<dbReference type="Gene3D" id="1.10.510.10">
    <property type="entry name" value="Transferase(Phosphotransferase) domain 1"/>
    <property type="match status" value="1"/>
</dbReference>